<evidence type="ECO:0000256" key="2">
    <source>
        <dbReference type="ARBA" id="ARBA00023015"/>
    </source>
</evidence>
<dbReference type="InterPro" id="IPR028082">
    <property type="entry name" value="Peripla_BP_I"/>
</dbReference>
<organism evidence="6 7">
    <name type="scientific">Pedococcus aerophilus</name>
    <dbReference type="NCBI Taxonomy" id="436356"/>
    <lineage>
        <taxon>Bacteria</taxon>
        <taxon>Bacillati</taxon>
        <taxon>Actinomycetota</taxon>
        <taxon>Actinomycetes</taxon>
        <taxon>Micrococcales</taxon>
        <taxon>Intrasporangiaceae</taxon>
        <taxon>Pedococcus</taxon>
    </lineage>
</organism>
<dbReference type="CDD" id="cd01392">
    <property type="entry name" value="HTH_LacI"/>
    <property type="match status" value="1"/>
</dbReference>
<dbReference type="InterPro" id="IPR046335">
    <property type="entry name" value="LacI/GalR-like_sensor"/>
</dbReference>
<dbReference type="PANTHER" id="PTHR30146:SF148">
    <property type="entry name" value="HTH-TYPE TRANSCRIPTIONAL REPRESSOR PURR-RELATED"/>
    <property type="match status" value="1"/>
</dbReference>
<evidence type="ECO:0000256" key="1">
    <source>
        <dbReference type="ARBA" id="ARBA00022491"/>
    </source>
</evidence>
<dbReference type="Proteomes" id="UP001501326">
    <property type="component" value="Unassembled WGS sequence"/>
</dbReference>
<keyword evidence="4" id="KW-0804">Transcription</keyword>
<keyword evidence="7" id="KW-1185">Reference proteome</keyword>
<evidence type="ECO:0000256" key="3">
    <source>
        <dbReference type="ARBA" id="ARBA00023125"/>
    </source>
</evidence>
<dbReference type="SUPFAM" id="SSF47413">
    <property type="entry name" value="lambda repressor-like DNA-binding domains"/>
    <property type="match status" value="1"/>
</dbReference>
<dbReference type="Gene3D" id="1.10.260.40">
    <property type="entry name" value="lambda repressor-like DNA-binding domains"/>
    <property type="match status" value="1"/>
</dbReference>
<dbReference type="EMBL" id="BAAARN010000003">
    <property type="protein sequence ID" value="GAA2738111.1"/>
    <property type="molecule type" value="Genomic_DNA"/>
</dbReference>
<keyword evidence="1" id="KW-0678">Repressor</keyword>
<accession>A0ABP6H945</accession>
<dbReference type="CDD" id="cd06267">
    <property type="entry name" value="PBP1_LacI_sugar_binding-like"/>
    <property type="match status" value="1"/>
</dbReference>
<name>A0ABP6H945_9MICO</name>
<evidence type="ECO:0000313" key="7">
    <source>
        <dbReference type="Proteomes" id="UP001501326"/>
    </source>
</evidence>
<gene>
    <name evidence="6" type="ORF">GCM10009867_28030</name>
</gene>
<keyword evidence="3 6" id="KW-0238">DNA-binding</keyword>
<dbReference type="SUPFAM" id="SSF53822">
    <property type="entry name" value="Periplasmic binding protein-like I"/>
    <property type="match status" value="1"/>
</dbReference>
<reference evidence="7" key="1">
    <citation type="journal article" date="2019" name="Int. J. Syst. Evol. Microbiol.">
        <title>The Global Catalogue of Microorganisms (GCM) 10K type strain sequencing project: providing services to taxonomists for standard genome sequencing and annotation.</title>
        <authorList>
            <consortium name="The Broad Institute Genomics Platform"/>
            <consortium name="The Broad Institute Genome Sequencing Center for Infectious Disease"/>
            <person name="Wu L."/>
            <person name="Ma J."/>
        </authorList>
    </citation>
    <scope>NUCLEOTIDE SEQUENCE [LARGE SCALE GENOMIC DNA]</scope>
    <source>
        <strain evidence="7">JCM 16378</strain>
    </source>
</reference>
<dbReference type="Gene3D" id="3.40.50.2300">
    <property type="match status" value="2"/>
</dbReference>
<comment type="caution">
    <text evidence="6">The sequence shown here is derived from an EMBL/GenBank/DDBJ whole genome shotgun (WGS) entry which is preliminary data.</text>
</comment>
<evidence type="ECO:0000256" key="4">
    <source>
        <dbReference type="ARBA" id="ARBA00023163"/>
    </source>
</evidence>
<feature type="domain" description="HTH lacI-type" evidence="5">
    <location>
        <begin position="15"/>
        <end position="69"/>
    </location>
</feature>
<dbReference type="RefSeq" id="WP_344194486.1">
    <property type="nucleotide sequence ID" value="NZ_BAAARN010000003.1"/>
</dbReference>
<dbReference type="Pfam" id="PF00356">
    <property type="entry name" value="LacI"/>
    <property type="match status" value="1"/>
</dbReference>
<dbReference type="InterPro" id="IPR010982">
    <property type="entry name" value="Lambda_DNA-bd_dom_sf"/>
</dbReference>
<dbReference type="GO" id="GO:0003677">
    <property type="term" value="F:DNA binding"/>
    <property type="evidence" value="ECO:0007669"/>
    <property type="project" value="UniProtKB-KW"/>
</dbReference>
<dbReference type="InterPro" id="IPR000843">
    <property type="entry name" value="HTH_LacI"/>
</dbReference>
<dbReference type="Pfam" id="PF13377">
    <property type="entry name" value="Peripla_BP_3"/>
    <property type="match status" value="1"/>
</dbReference>
<sequence>MATGSGHPTRHPAGATIYSVAERAGVSIASVSRVLQGSQAVSEKTRKRVLEAADELHYVPLAAARSLAVRHHEAHGLVLPELSGPYYSELLMGFEYRAAELGQSVVLMLAEGKADLPRAVRKLATRVDGLAMLGSSAIPDETVSALGGSKPVVLIAGDEKATVDTVSSENTSSAREITAHVLGHGRTRLLFVGDPTVSPDIRDRYAGFVAAHASAGIVAAEAVTVSLREADGTALADRLLRGDLEADALVCANDELALAVMVRLRGSGLRVPEDVAVVGWDDVMTARYVEPGLTTVRQPVRELGARASDLLHERITGSAAPRGAQVIPTHLVIRSSCGCPPPPVAVRALP</sequence>
<keyword evidence="2" id="KW-0805">Transcription regulation</keyword>
<protein>
    <submittedName>
        <fullName evidence="6">LacI family DNA-binding transcriptional regulator</fullName>
    </submittedName>
</protein>
<proteinExistence type="predicted"/>
<evidence type="ECO:0000313" key="6">
    <source>
        <dbReference type="EMBL" id="GAA2738111.1"/>
    </source>
</evidence>
<evidence type="ECO:0000259" key="5">
    <source>
        <dbReference type="PROSITE" id="PS50932"/>
    </source>
</evidence>
<dbReference type="SMART" id="SM00354">
    <property type="entry name" value="HTH_LACI"/>
    <property type="match status" value="1"/>
</dbReference>
<dbReference type="PANTHER" id="PTHR30146">
    <property type="entry name" value="LACI-RELATED TRANSCRIPTIONAL REPRESSOR"/>
    <property type="match status" value="1"/>
</dbReference>
<dbReference type="PROSITE" id="PS50932">
    <property type="entry name" value="HTH_LACI_2"/>
    <property type="match status" value="1"/>
</dbReference>